<dbReference type="InterPro" id="IPR005025">
    <property type="entry name" value="FMN_Rdtase-like_dom"/>
</dbReference>
<evidence type="ECO:0000313" key="10">
    <source>
        <dbReference type="EMBL" id="RRQ86077.1"/>
    </source>
</evidence>
<keyword evidence="4" id="KW-0285">Flavoprotein</keyword>
<evidence type="ECO:0000256" key="8">
    <source>
        <dbReference type="ARBA" id="ARBA00023027"/>
    </source>
</evidence>
<sequence length="194" mass="21363">MTTIGIILGSTRPGRNGEQVAHWVHERATRRRDAEFEVIDLLDHPLPHLDEPVPALVSGGRYRHEHTRAWSDVIAAYDGYVFVTPEYNHAVPGVLKNAIDHLYPEWNNKAVGFVSYGGTGGTHAVEQLRLICGVLQMADVAPQVALSLHTDFRDHTVLQPSDHHAAVLDMMLTQVITWTTALAPLRTASPVTAA</sequence>
<name>A0A3R8RFA6_9ACTN</name>
<dbReference type="FunFam" id="3.40.50.360:FF:000052">
    <property type="entry name" value="NAD(P)H-dependent FMN reductase LOT6"/>
    <property type="match status" value="1"/>
</dbReference>
<keyword evidence="5" id="KW-0288">FMN</keyword>
<dbReference type="GO" id="GO:0005829">
    <property type="term" value="C:cytosol"/>
    <property type="evidence" value="ECO:0007669"/>
    <property type="project" value="TreeGrafter"/>
</dbReference>
<evidence type="ECO:0000256" key="1">
    <source>
        <dbReference type="ARBA" id="ARBA00004496"/>
    </source>
</evidence>
<keyword evidence="11" id="KW-1185">Reference proteome</keyword>
<evidence type="ECO:0000256" key="2">
    <source>
        <dbReference type="ARBA" id="ARBA00011738"/>
    </source>
</evidence>
<keyword evidence="8" id="KW-0520">NAD</keyword>
<dbReference type="Gene3D" id="3.40.50.360">
    <property type="match status" value="1"/>
</dbReference>
<dbReference type="RefSeq" id="WP_125210019.1">
    <property type="nucleotide sequence ID" value="NZ_PDER01000010.1"/>
</dbReference>
<dbReference type="AlphaFoldDB" id="A0A3R8RFA6"/>
<keyword evidence="3" id="KW-0963">Cytoplasm</keyword>
<evidence type="ECO:0000256" key="3">
    <source>
        <dbReference type="ARBA" id="ARBA00022490"/>
    </source>
</evidence>
<comment type="caution">
    <text evidence="10">The sequence shown here is derived from an EMBL/GenBank/DDBJ whole genome shotgun (WGS) entry which is preliminary data.</text>
</comment>
<dbReference type="SUPFAM" id="SSF52218">
    <property type="entry name" value="Flavoproteins"/>
    <property type="match status" value="1"/>
</dbReference>
<feature type="domain" description="NADPH-dependent FMN reductase-like" evidence="9">
    <location>
        <begin position="3"/>
        <end position="148"/>
    </location>
</feature>
<keyword evidence="7" id="KW-0560">Oxidoreductase</keyword>
<comment type="subunit">
    <text evidence="2">Homodimer.</text>
</comment>
<dbReference type="Proteomes" id="UP000276379">
    <property type="component" value="Unassembled WGS sequence"/>
</dbReference>
<evidence type="ECO:0000259" key="9">
    <source>
        <dbReference type="Pfam" id="PF03358"/>
    </source>
</evidence>
<reference evidence="10 11" key="1">
    <citation type="submission" date="2017-10" db="EMBL/GenBank/DDBJ databases">
        <title>Draft genome of actinobacteria isolated from guarana (Paullinia cupana (Mart.) Ducke.</title>
        <authorList>
            <person name="Siqueira K.A."/>
            <person name="Liotti R.G."/>
            <person name="Mendes T.A."/>
            <person name="Soares M.A."/>
        </authorList>
    </citation>
    <scope>NUCLEOTIDE SEQUENCE [LARGE SCALE GENOMIC DNA]</scope>
    <source>
        <strain evidence="10 11">199</strain>
    </source>
</reference>
<dbReference type="GO" id="GO:0016491">
    <property type="term" value="F:oxidoreductase activity"/>
    <property type="evidence" value="ECO:0007669"/>
    <property type="project" value="UniProtKB-KW"/>
</dbReference>
<dbReference type="InterPro" id="IPR050712">
    <property type="entry name" value="NAD(P)H-dep_reductase"/>
</dbReference>
<dbReference type="GO" id="GO:0010181">
    <property type="term" value="F:FMN binding"/>
    <property type="evidence" value="ECO:0007669"/>
    <property type="project" value="TreeGrafter"/>
</dbReference>
<dbReference type="Pfam" id="PF03358">
    <property type="entry name" value="FMN_red"/>
    <property type="match status" value="1"/>
</dbReference>
<evidence type="ECO:0000256" key="6">
    <source>
        <dbReference type="ARBA" id="ARBA00022857"/>
    </source>
</evidence>
<proteinExistence type="predicted"/>
<evidence type="ECO:0000313" key="11">
    <source>
        <dbReference type="Proteomes" id="UP000276379"/>
    </source>
</evidence>
<dbReference type="InterPro" id="IPR029039">
    <property type="entry name" value="Flavoprotein-like_sf"/>
</dbReference>
<comment type="subcellular location">
    <subcellularLocation>
        <location evidence="1">Cytoplasm</location>
    </subcellularLocation>
</comment>
<protein>
    <submittedName>
        <fullName evidence="10">NADPH-dependent FMN reductase</fullName>
    </submittedName>
</protein>
<accession>A0A3R8RFA6</accession>
<evidence type="ECO:0000256" key="5">
    <source>
        <dbReference type="ARBA" id="ARBA00022643"/>
    </source>
</evidence>
<evidence type="ECO:0000256" key="7">
    <source>
        <dbReference type="ARBA" id="ARBA00023002"/>
    </source>
</evidence>
<dbReference type="EMBL" id="PDES01000006">
    <property type="protein sequence ID" value="RRQ86077.1"/>
    <property type="molecule type" value="Genomic_DNA"/>
</dbReference>
<keyword evidence="6" id="KW-0521">NADP</keyword>
<evidence type="ECO:0000256" key="4">
    <source>
        <dbReference type="ARBA" id="ARBA00022630"/>
    </source>
</evidence>
<organism evidence="10 11">
    <name type="scientific">Streptomyces griseofuscus</name>
    <dbReference type="NCBI Taxonomy" id="146922"/>
    <lineage>
        <taxon>Bacteria</taxon>
        <taxon>Bacillati</taxon>
        <taxon>Actinomycetota</taxon>
        <taxon>Actinomycetes</taxon>
        <taxon>Kitasatosporales</taxon>
        <taxon>Streptomycetaceae</taxon>
        <taxon>Streptomyces</taxon>
    </lineage>
</organism>
<dbReference type="PANTHER" id="PTHR30543">
    <property type="entry name" value="CHROMATE REDUCTASE"/>
    <property type="match status" value="1"/>
</dbReference>
<dbReference type="PANTHER" id="PTHR30543:SF21">
    <property type="entry name" value="NAD(P)H-DEPENDENT FMN REDUCTASE LOT6"/>
    <property type="match status" value="1"/>
</dbReference>
<gene>
    <name evidence="10" type="ORF">CQW44_14080</name>
</gene>